<dbReference type="EMBL" id="AP012057">
    <property type="protein sequence ID" value="BAN01812.1"/>
    <property type="molecule type" value="Genomic_DNA"/>
</dbReference>
<dbReference type="PANTHER" id="PTHR43768">
    <property type="entry name" value="TREHALOSE 6-PHOSPHATE PHOSPHATASE"/>
    <property type="match status" value="1"/>
</dbReference>
<protein>
    <recommendedName>
        <fullName evidence="3">Trehalose 6-phosphate phosphatase</fullName>
        <ecNumber evidence="3">3.1.3.12</ecNumber>
    </recommendedName>
</protein>
<dbReference type="KEGG" id="aym:YM304_14980"/>
<dbReference type="EC" id="3.1.3.12" evidence="3"/>
<dbReference type="UniPathway" id="UPA00299"/>
<dbReference type="SUPFAM" id="SSF56784">
    <property type="entry name" value="HAD-like"/>
    <property type="match status" value="1"/>
</dbReference>
<dbReference type="RefSeq" id="WP_015441059.1">
    <property type="nucleotide sequence ID" value="NC_020520.1"/>
</dbReference>
<evidence type="ECO:0000256" key="3">
    <source>
        <dbReference type="RuleBase" id="RU361117"/>
    </source>
</evidence>
<proteinExistence type="inferred from homology"/>
<name>A0A6C7E6W7_ILUCY</name>
<sequence length="266" mass="28081">MTDHFDDPREVAAAIDALEPPRLLVCDCDGVLAPLVDHADDSRLLDGVGDLLHQLATSTPWNGVADDLNVAVLSGRSLAGLAQFDFATDVIVVGSYGGERRSRDPEPLTAAESQRLDDLVAAAEAACELAGEGAWVEHKPASVVLHVRTADPESGQRALDSLAEAQPAITGSTAHHGSNVLELMARPTDKGTALQNLRRDEDAATVIYIGDDVPDEDAFAVLGPDDLSIKVGPGASRAFRRLADPEAVRELLAALADLHRTPPADR</sequence>
<comment type="pathway">
    <text evidence="3">Glycan biosynthesis; trehalose biosynthesis.</text>
</comment>
<keyword evidence="3" id="KW-0479">Metal-binding</keyword>
<organism evidence="4 5">
    <name type="scientific">Ilumatobacter coccineus (strain NBRC 103263 / KCTC 29153 / YM16-304)</name>
    <dbReference type="NCBI Taxonomy" id="1313172"/>
    <lineage>
        <taxon>Bacteria</taxon>
        <taxon>Bacillati</taxon>
        <taxon>Actinomycetota</taxon>
        <taxon>Acidimicrobiia</taxon>
        <taxon>Acidimicrobiales</taxon>
        <taxon>Ilumatobacteraceae</taxon>
        <taxon>Ilumatobacter</taxon>
    </lineage>
</organism>
<dbReference type="Gene3D" id="3.40.50.1000">
    <property type="entry name" value="HAD superfamily/HAD-like"/>
    <property type="match status" value="1"/>
</dbReference>
<accession>A0A6C7E6W7</accession>
<dbReference type="AlphaFoldDB" id="A0A6C7E6W7"/>
<dbReference type="Proteomes" id="UP000011863">
    <property type="component" value="Chromosome"/>
</dbReference>
<dbReference type="Pfam" id="PF02358">
    <property type="entry name" value="Trehalose_PPase"/>
    <property type="match status" value="1"/>
</dbReference>
<dbReference type="Gene3D" id="3.30.70.1020">
    <property type="entry name" value="Trehalose-6-phosphate phosphatase related protein, domain 2"/>
    <property type="match status" value="1"/>
</dbReference>
<keyword evidence="5" id="KW-1185">Reference proteome</keyword>
<dbReference type="InterPro" id="IPR003337">
    <property type="entry name" value="Trehalose_PPase"/>
</dbReference>
<comment type="catalytic activity">
    <reaction evidence="3">
        <text>alpha,alpha-trehalose 6-phosphate + H2O = alpha,alpha-trehalose + phosphate</text>
        <dbReference type="Rhea" id="RHEA:23420"/>
        <dbReference type="ChEBI" id="CHEBI:15377"/>
        <dbReference type="ChEBI" id="CHEBI:16551"/>
        <dbReference type="ChEBI" id="CHEBI:43474"/>
        <dbReference type="ChEBI" id="CHEBI:58429"/>
        <dbReference type="EC" id="3.1.3.12"/>
    </reaction>
</comment>
<gene>
    <name evidence="4" type="primary">otsB</name>
    <name evidence="4" type="ORF">YM304_14980</name>
</gene>
<evidence type="ECO:0000256" key="2">
    <source>
        <dbReference type="ARBA" id="ARBA00024179"/>
    </source>
</evidence>
<keyword evidence="1 3" id="KW-0378">Hydrolase</keyword>
<dbReference type="InterPro" id="IPR036412">
    <property type="entry name" value="HAD-like_sf"/>
</dbReference>
<dbReference type="GO" id="GO:0005992">
    <property type="term" value="P:trehalose biosynthetic process"/>
    <property type="evidence" value="ECO:0007669"/>
    <property type="project" value="UniProtKB-UniPathway"/>
</dbReference>
<dbReference type="GO" id="GO:0004805">
    <property type="term" value="F:trehalose-phosphatase activity"/>
    <property type="evidence" value="ECO:0007669"/>
    <property type="project" value="UniProtKB-EC"/>
</dbReference>
<comment type="function">
    <text evidence="2 3">Removes the phosphate from trehalose 6-phosphate to produce free trehalose.</text>
</comment>
<reference evidence="4 5" key="1">
    <citation type="journal article" date="2013" name="Int. J. Syst. Evol. Microbiol.">
        <title>Ilumatobacter nonamiense sp. nov. and Ilumatobacter coccineum sp. nov., isolated from seashore sand.</title>
        <authorList>
            <person name="Matsumoto A."/>
            <person name="Kasai H."/>
            <person name="Matsuo Y."/>
            <person name="Shizuri Y."/>
            <person name="Ichikawa N."/>
            <person name="Fujita N."/>
            <person name="Omura S."/>
            <person name="Takahashi Y."/>
        </authorList>
    </citation>
    <scope>NUCLEOTIDE SEQUENCE [LARGE SCALE GENOMIC DNA]</scope>
    <source>
        <strain evidence="5">NBRC 103263 / KCTC 29153 / YM16-304</strain>
    </source>
</reference>
<dbReference type="GO" id="GO:0046872">
    <property type="term" value="F:metal ion binding"/>
    <property type="evidence" value="ECO:0007669"/>
    <property type="project" value="UniProtKB-KW"/>
</dbReference>
<evidence type="ECO:0000256" key="1">
    <source>
        <dbReference type="ARBA" id="ARBA00022801"/>
    </source>
</evidence>
<comment type="similarity">
    <text evidence="3">Belongs to the trehalose phosphatase family.</text>
</comment>
<dbReference type="PANTHER" id="PTHR43768:SF3">
    <property type="entry name" value="TREHALOSE 6-PHOSPHATE PHOSPHATASE"/>
    <property type="match status" value="1"/>
</dbReference>
<dbReference type="InterPro" id="IPR023214">
    <property type="entry name" value="HAD_sf"/>
</dbReference>
<dbReference type="NCBIfam" id="TIGR00685">
    <property type="entry name" value="T6PP"/>
    <property type="match status" value="1"/>
</dbReference>
<evidence type="ECO:0000313" key="5">
    <source>
        <dbReference type="Proteomes" id="UP000011863"/>
    </source>
</evidence>
<evidence type="ECO:0000313" key="4">
    <source>
        <dbReference type="EMBL" id="BAN01812.1"/>
    </source>
</evidence>
<dbReference type="InterPro" id="IPR044651">
    <property type="entry name" value="OTSB-like"/>
</dbReference>
<keyword evidence="3" id="KW-0460">Magnesium</keyword>
<comment type="cofactor">
    <cofactor evidence="3">
        <name>Mg(2+)</name>
        <dbReference type="ChEBI" id="CHEBI:18420"/>
    </cofactor>
</comment>